<evidence type="ECO:0008006" key="3">
    <source>
        <dbReference type="Google" id="ProtNLM"/>
    </source>
</evidence>
<dbReference type="RefSeq" id="XP_040735791.1">
    <property type="nucleotide sequence ID" value="XM_040879966.1"/>
</dbReference>
<comment type="caution">
    <text evidence="1">The sequence shown here is derived from an EMBL/GenBank/DDBJ whole genome shotgun (WGS) entry which is preliminary data.</text>
</comment>
<dbReference type="Pfam" id="PF03284">
    <property type="entry name" value="PHZA_PHZB"/>
    <property type="match status" value="1"/>
</dbReference>
<sequence>MSIWEDTEQQALLRQKNRATVEKYLSTSGISRAECFIADGIKELTFATHASPLSPDNKSPIIFKGRRALEENFCFNAANFSGSWLNPKVYETQDPNKFWVETALDAVYLVDGRKIPYKQPYYVMTFEMKDGLIERFRELFNPIELIRTHGCTDKEGLFRPNTPIV</sequence>
<dbReference type="InterPro" id="IPR004964">
    <property type="entry name" value="PhzA_PhzB"/>
</dbReference>
<dbReference type="AlphaFoldDB" id="A0A364L631"/>
<dbReference type="GO" id="GO:0017000">
    <property type="term" value="P:antibiotic biosynthetic process"/>
    <property type="evidence" value="ECO:0007669"/>
    <property type="project" value="InterPro"/>
</dbReference>
<dbReference type="GeneID" id="63796503"/>
<dbReference type="Proteomes" id="UP000249363">
    <property type="component" value="Unassembled WGS sequence"/>
</dbReference>
<gene>
    <name evidence="1" type="ORF">BHQ10_007287</name>
</gene>
<accession>A0A364L631</accession>
<evidence type="ECO:0000313" key="1">
    <source>
        <dbReference type="EMBL" id="RAO71275.1"/>
    </source>
</evidence>
<dbReference type="OrthoDB" id="4306268at2759"/>
<evidence type="ECO:0000313" key="2">
    <source>
        <dbReference type="Proteomes" id="UP000249363"/>
    </source>
</evidence>
<dbReference type="Gene3D" id="3.10.450.50">
    <property type="match status" value="1"/>
</dbReference>
<name>A0A364L631_TALAM</name>
<proteinExistence type="predicted"/>
<organism evidence="1 2">
    <name type="scientific">Talaromyces amestolkiae</name>
    <dbReference type="NCBI Taxonomy" id="1196081"/>
    <lineage>
        <taxon>Eukaryota</taxon>
        <taxon>Fungi</taxon>
        <taxon>Dikarya</taxon>
        <taxon>Ascomycota</taxon>
        <taxon>Pezizomycotina</taxon>
        <taxon>Eurotiomycetes</taxon>
        <taxon>Eurotiomycetidae</taxon>
        <taxon>Eurotiales</taxon>
        <taxon>Trichocomaceae</taxon>
        <taxon>Talaromyces</taxon>
        <taxon>Talaromyces sect. Talaromyces</taxon>
    </lineage>
</organism>
<dbReference type="InterPro" id="IPR032710">
    <property type="entry name" value="NTF2-like_dom_sf"/>
</dbReference>
<keyword evidence="2" id="KW-1185">Reference proteome</keyword>
<dbReference type="EMBL" id="MIKG01000015">
    <property type="protein sequence ID" value="RAO71275.1"/>
    <property type="molecule type" value="Genomic_DNA"/>
</dbReference>
<reference evidence="1 2" key="1">
    <citation type="journal article" date="2017" name="Biotechnol. Biofuels">
        <title>Differential beta-glucosidase expression as a function of carbon source availability in Talaromyces amestolkiae: a genomic and proteomic approach.</title>
        <authorList>
            <person name="de Eugenio L.I."/>
            <person name="Mendez-Liter J.A."/>
            <person name="Nieto-Dominguez M."/>
            <person name="Alonso L."/>
            <person name="Gil-Munoz J."/>
            <person name="Barriuso J."/>
            <person name="Prieto A."/>
            <person name="Martinez M.J."/>
        </authorList>
    </citation>
    <scope>NUCLEOTIDE SEQUENCE [LARGE SCALE GENOMIC DNA]</scope>
    <source>
        <strain evidence="1 2">CIB</strain>
    </source>
</reference>
<dbReference type="SUPFAM" id="SSF54427">
    <property type="entry name" value="NTF2-like"/>
    <property type="match status" value="1"/>
</dbReference>
<protein>
    <recommendedName>
        <fullName evidence="3">SnoaL-like domain-containing protein</fullName>
    </recommendedName>
</protein>